<dbReference type="EMBL" id="MU155428">
    <property type="protein sequence ID" value="KAF9473625.1"/>
    <property type="molecule type" value="Genomic_DNA"/>
</dbReference>
<feature type="compositionally biased region" description="Polar residues" evidence="1">
    <location>
        <begin position="359"/>
        <end position="378"/>
    </location>
</feature>
<evidence type="ECO:0000313" key="3">
    <source>
        <dbReference type="EMBL" id="KAF9473625.1"/>
    </source>
</evidence>
<feature type="region of interest" description="Disordered" evidence="1">
    <location>
        <begin position="60"/>
        <end position="128"/>
    </location>
</feature>
<feature type="region of interest" description="Disordered" evidence="1">
    <location>
        <begin position="245"/>
        <end position="264"/>
    </location>
</feature>
<protein>
    <submittedName>
        <fullName evidence="3">Uncharacterized protein</fullName>
    </submittedName>
</protein>
<feature type="transmembrane region" description="Helical" evidence="2">
    <location>
        <begin position="703"/>
        <end position="724"/>
    </location>
</feature>
<feature type="compositionally biased region" description="Low complexity" evidence="1">
    <location>
        <begin position="421"/>
        <end position="433"/>
    </location>
</feature>
<comment type="caution">
    <text evidence="3">The sequence shown here is derived from an EMBL/GenBank/DDBJ whole genome shotgun (WGS) entry which is preliminary data.</text>
</comment>
<dbReference type="OrthoDB" id="3251367at2759"/>
<keyword evidence="2" id="KW-0472">Membrane</keyword>
<feature type="region of interest" description="Disordered" evidence="1">
    <location>
        <begin position="879"/>
        <end position="899"/>
    </location>
</feature>
<feature type="compositionally biased region" description="Low complexity" evidence="1">
    <location>
        <begin position="111"/>
        <end position="124"/>
    </location>
</feature>
<feature type="compositionally biased region" description="Acidic residues" evidence="1">
    <location>
        <begin position="536"/>
        <end position="555"/>
    </location>
</feature>
<organism evidence="3 4">
    <name type="scientific">Pholiota conissans</name>
    <dbReference type="NCBI Taxonomy" id="109636"/>
    <lineage>
        <taxon>Eukaryota</taxon>
        <taxon>Fungi</taxon>
        <taxon>Dikarya</taxon>
        <taxon>Basidiomycota</taxon>
        <taxon>Agaricomycotina</taxon>
        <taxon>Agaricomycetes</taxon>
        <taxon>Agaricomycetidae</taxon>
        <taxon>Agaricales</taxon>
        <taxon>Agaricineae</taxon>
        <taxon>Strophariaceae</taxon>
        <taxon>Pholiota</taxon>
    </lineage>
</organism>
<feature type="compositionally biased region" description="Basic and acidic residues" evidence="1">
    <location>
        <begin position="523"/>
        <end position="535"/>
    </location>
</feature>
<accession>A0A9P5YRX8</accession>
<keyword evidence="2" id="KW-0812">Transmembrane</keyword>
<feature type="region of interest" description="Disordered" evidence="1">
    <location>
        <begin position="148"/>
        <end position="197"/>
    </location>
</feature>
<feature type="compositionally biased region" description="Basic and acidic residues" evidence="1">
    <location>
        <begin position="69"/>
        <end position="81"/>
    </location>
</feature>
<gene>
    <name evidence="3" type="ORF">BDN70DRAFT_364586</name>
</gene>
<feature type="compositionally biased region" description="Polar residues" evidence="1">
    <location>
        <begin position="611"/>
        <end position="628"/>
    </location>
</feature>
<proteinExistence type="predicted"/>
<evidence type="ECO:0000256" key="1">
    <source>
        <dbReference type="SAM" id="MobiDB-lite"/>
    </source>
</evidence>
<keyword evidence="4" id="KW-1185">Reference proteome</keyword>
<feature type="compositionally biased region" description="Low complexity" evidence="1">
    <location>
        <begin position="347"/>
        <end position="358"/>
    </location>
</feature>
<evidence type="ECO:0000313" key="4">
    <source>
        <dbReference type="Proteomes" id="UP000807469"/>
    </source>
</evidence>
<feature type="compositionally biased region" description="Pro residues" evidence="1">
    <location>
        <begin position="167"/>
        <end position="176"/>
    </location>
</feature>
<feature type="region of interest" description="Disordered" evidence="1">
    <location>
        <begin position="523"/>
        <end position="555"/>
    </location>
</feature>
<feature type="region of interest" description="Disordered" evidence="1">
    <location>
        <begin position="342"/>
        <end position="433"/>
    </location>
</feature>
<feature type="compositionally biased region" description="Polar residues" evidence="1">
    <location>
        <begin position="245"/>
        <end position="255"/>
    </location>
</feature>
<feature type="region of interest" description="Disordered" evidence="1">
    <location>
        <begin position="272"/>
        <end position="311"/>
    </location>
</feature>
<feature type="compositionally biased region" description="Polar residues" evidence="1">
    <location>
        <begin position="786"/>
        <end position="812"/>
    </location>
</feature>
<dbReference type="Proteomes" id="UP000807469">
    <property type="component" value="Unassembled WGS sequence"/>
</dbReference>
<feature type="transmembrane region" description="Helical" evidence="2">
    <location>
        <begin position="948"/>
        <end position="971"/>
    </location>
</feature>
<dbReference type="AlphaFoldDB" id="A0A9P5YRX8"/>
<sequence length="981" mass="105646">MKTRTKMYVLCEILRTCKADGSEQAPPRYSSHRNLSTDVISEISHPHSGYVTAPASIISNIPAQRPPTRRSDSRPDVLHSDYDDEEGGELYTSPFDSDSDEGFYFPVPPRSTSTASASSGTKSAPAVERTMAKSRWALKLQLHNAQSMPSLQTGTGSSSRHHSHPAQPQPRSPPPDQRVTHQSHGSPPLEYAPDSYPPAVSVDTDVYKHAYNYPLVKQLSPIAEQDYFSPVIDSPTRAASLRFANRTQNASTGTRKASPGAESLASASATLLNGGAPMEDGVEAAEKESLKTRTGSGRTGSGGSVSTVNGGAIGLSRAGSASMGQLNGSPSEKVSPFLSRHLNRTASQSSSKSDSQFQVPLTPTPAQSQTSSQRQPSAQPRAGSPARPVAAHLLTSALRSSSTNNPTAANANPSMREVIQTPTSAGTTGTSTGTMYTPTSTLHASVQTPTSPSIVSGVTAAVQVPTIQVPPPAVINAPKLGLPKIPSLPALAPLDVRFSQVGADRASKSGSALRKSLAEVDRMPVIHSDEGHHNDEELDGYEYEDDSDHDDDEDGGYEIEVDEAEEDEDDDEYERESLHADSFVTAGTNEEAHPDIEQGMELTAVPPVRNTPPSSNPDTNQPPSRRSSNSAILLASATRQGSNASMGESRIFRRWGIDGHASPSPEPVVSSPITFSMKDYSTRWPFRPTSPPFLSAALNLTPAFWTFWLGFVFPVLWLIGGWHFTNAGELPPRVGLWEWYFWRSGWSISSFFSALSSRLSGCCGVRSSSERRPNKLRKTTRASHDSAVSHQSEGGATNTATPTGSPNPNLMTPAQRRRGKRRSGSSSAAQKAREGQVYPALPRWVAEKQSTVDGRMRLNDPKRSMRGISFGYPFIARPPGSSQDSSMSMGARPSPPPRSVLGRVGPAVLRVLGRPNRVLDLLYGVKLMEVRGRPESGRRMFDPWIQRCRYALCYALIVLAVGLCTASAWLITVNTRKVLGH</sequence>
<keyword evidence="2" id="KW-1133">Transmembrane helix</keyword>
<name>A0A9P5YRX8_9AGAR</name>
<feature type="compositionally biased region" description="Low complexity" evidence="1">
    <location>
        <begin position="400"/>
        <end position="414"/>
    </location>
</feature>
<feature type="region of interest" description="Disordered" evidence="1">
    <location>
        <begin position="762"/>
        <end position="842"/>
    </location>
</feature>
<feature type="region of interest" description="Disordered" evidence="1">
    <location>
        <begin position="605"/>
        <end position="628"/>
    </location>
</feature>
<evidence type="ECO:0000256" key="2">
    <source>
        <dbReference type="SAM" id="Phobius"/>
    </source>
</evidence>
<reference evidence="3" key="1">
    <citation type="submission" date="2020-11" db="EMBL/GenBank/DDBJ databases">
        <authorList>
            <consortium name="DOE Joint Genome Institute"/>
            <person name="Ahrendt S."/>
            <person name="Riley R."/>
            <person name="Andreopoulos W."/>
            <person name="Labutti K."/>
            <person name="Pangilinan J."/>
            <person name="Ruiz-Duenas F.J."/>
            <person name="Barrasa J.M."/>
            <person name="Sanchez-Garcia M."/>
            <person name="Camarero S."/>
            <person name="Miyauchi S."/>
            <person name="Serrano A."/>
            <person name="Linde D."/>
            <person name="Babiker R."/>
            <person name="Drula E."/>
            <person name="Ayuso-Fernandez I."/>
            <person name="Pacheco R."/>
            <person name="Padilla G."/>
            <person name="Ferreira P."/>
            <person name="Barriuso J."/>
            <person name="Kellner H."/>
            <person name="Castanera R."/>
            <person name="Alfaro M."/>
            <person name="Ramirez L."/>
            <person name="Pisabarro A.G."/>
            <person name="Kuo A."/>
            <person name="Tritt A."/>
            <person name="Lipzen A."/>
            <person name="He G."/>
            <person name="Yan M."/>
            <person name="Ng V."/>
            <person name="Cullen D."/>
            <person name="Martin F."/>
            <person name="Rosso M.-N."/>
            <person name="Henrissat B."/>
            <person name="Hibbett D."/>
            <person name="Martinez A.T."/>
            <person name="Grigoriev I.V."/>
        </authorList>
    </citation>
    <scope>NUCLEOTIDE SEQUENCE</scope>
    <source>
        <strain evidence="3">CIRM-BRFM 674</strain>
    </source>
</reference>